<dbReference type="OrthoDB" id="9811798at2"/>
<feature type="transmembrane region" description="Helical" evidence="10">
    <location>
        <begin position="495"/>
        <end position="520"/>
    </location>
</feature>
<feature type="domain" description="NADH-Ubiquinone oxidoreductase (complex I) chain 5 N-terminal" evidence="12">
    <location>
        <begin position="65"/>
        <end position="110"/>
    </location>
</feature>
<feature type="transmembrane region" description="Helical" evidence="10">
    <location>
        <begin position="890"/>
        <end position="915"/>
    </location>
</feature>
<feature type="transmembrane region" description="Helical" evidence="10">
    <location>
        <begin position="35"/>
        <end position="59"/>
    </location>
</feature>
<feature type="transmembrane region" description="Helical" evidence="10">
    <location>
        <begin position="270"/>
        <end position="290"/>
    </location>
</feature>
<feature type="domain" description="Na+/H+ antiporter MnhB subunit-related protein" evidence="13">
    <location>
        <begin position="787"/>
        <end position="909"/>
    </location>
</feature>
<comment type="caution">
    <text evidence="16">The sequence shown here is derived from an EMBL/GenBank/DDBJ whole genome shotgun (WGS) entry which is preliminary data.</text>
</comment>
<keyword evidence="3" id="KW-0050">Antiport</keyword>
<evidence type="ECO:0000256" key="4">
    <source>
        <dbReference type="ARBA" id="ARBA00022475"/>
    </source>
</evidence>
<dbReference type="PRINTS" id="PR01434">
    <property type="entry name" value="NADHDHGNASE5"/>
</dbReference>
<feature type="transmembrane region" description="Helical" evidence="10">
    <location>
        <begin position="564"/>
        <end position="581"/>
    </location>
</feature>
<feature type="domain" description="MrpA C-terminal/MbhD" evidence="14">
    <location>
        <begin position="609"/>
        <end position="673"/>
    </location>
</feature>
<keyword evidence="4" id="KW-1003">Cell membrane</keyword>
<feature type="transmembrane region" description="Helical" evidence="10">
    <location>
        <begin position="747"/>
        <end position="764"/>
    </location>
</feature>
<dbReference type="PANTHER" id="PTHR43373">
    <property type="entry name" value="NA(+)/H(+) ANTIPORTER SUBUNIT"/>
    <property type="match status" value="1"/>
</dbReference>
<feature type="transmembrane region" description="Helical" evidence="10">
    <location>
        <begin position="601"/>
        <end position="619"/>
    </location>
</feature>
<feature type="transmembrane region" description="Helical" evidence="10">
    <location>
        <begin position="130"/>
        <end position="150"/>
    </location>
</feature>
<feature type="transmembrane region" description="Helical" evidence="10">
    <location>
        <begin position="107"/>
        <end position="124"/>
    </location>
</feature>
<keyword evidence="8 10" id="KW-0472">Membrane</keyword>
<feature type="transmembrane region" description="Helical" evidence="10">
    <location>
        <begin position="451"/>
        <end position="475"/>
    </location>
</feature>
<name>A0A317Q6Y9_9GAMM</name>
<comment type="subcellular location">
    <subcellularLocation>
        <location evidence="1">Cell membrane</location>
        <topology evidence="1">Multi-pass membrane protein</topology>
    </subcellularLocation>
    <subcellularLocation>
        <location evidence="9">Membrane</location>
        <topology evidence="9">Multi-pass membrane protein</topology>
    </subcellularLocation>
</comment>
<dbReference type="InterPro" id="IPR007182">
    <property type="entry name" value="MnhB"/>
</dbReference>
<evidence type="ECO:0000259" key="12">
    <source>
        <dbReference type="Pfam" id="PF00662"/>
    </source>
</evidence>
<proteinExistence type="predicted"/>
<dbReference type="GO" id="GO:0006811">
    <property type="term" value="P:monoatomic ion transport"/>
    <property type="evidence" value="ECO:0007669"/>
    <property type="project" value="UniProtKB-KW"/>
</dbReference>
<sequence>MTLAAIVLLPFIGASIPLILRQRGRASISLASASVTLVALVLLATLAVQTLNGAVPSFFLSWLPNIGLDFSLRLDGLSLLFATLILGIGLLIIIYAHYYLSAKDDSAKFFASLMLFMGSMLGIVTANNLILLWLFWELTSISSFLLIGFWSHQSTARRGARMALAITGGGGLALLAGILLIGNIAGSYELDQVIAAADQIRAHSLYLPALLLVLLGAFTKSAQFPFQFWLPHAMAAPTPVSAYLHSATMVKAGIFLLARLFPVLGSTHEWFTIVTLTGLATMLFGAYFALFKSDLKGLLAFSTISHLGLITMLLGLGTSGAIFAALFHILNHATFKAGLFMIAGIIDHETGTRDMRKLSGLRKFMPVTMVLAIITSAAMAGVPLFNGFLSKELMFMESYEQQLFGALSWFVPVLVTLGAMLSVAYSIRFVHDVFFDGEPVKLTVTPHEPPLMMRVPVIILAALCVLVGLLPMLFVPNFLQPAVDLLAPTPLTIEIALWHGFNIPLLMSVLALVGGAAIYIQRAELFSFNRQFDHRDAKETFAYIVSSVTAFSDRLIQRIETGSLQRYMAALLLLCILFVIPELAQIDALTGTRAQLPIDSVSLVGAIIIILTAIGTAAFHHMRLTSLMMLSVVGLMVSLVFIHFSAPDLAMTQLVVEVVSIILMILALFFMPQKTPKASSGRRVARDVLLAGFIGGIVGTLNYALLTRPLSSISDFFLVNAKPGGGGTNVVNVILVDFRGFDTLGEITVLAIAAAGIHKLLNNLRPFMPSSDIDGRPWHRVKHPLLVQTVAQALLPLALMVSAYIFLRGHNLPGGGFIAGLITSAAMILQYMANGVDWVKHRFDYNYQTLASVGVMIALFTGIGSWFFGANFLTSWFTYLDWPIVGKFEIATAILFDLGVYLTVIGATLMILANFGQMTTRHRPRQEGN</sequence>
<evidence type="ECO:0000313" key="16">
    <source>
        <dbReference type="EMBL" id="PWW09868.1"/>
    </source>
</evidence>
<dbReference type="InterPro" id="IPR001750">
    <property type="entry name" value="ND/Mrp_TM"/>
</dbReference>
<evidence type="ECO:0000256" key="8">
    <source>
        <dbReference type="ARBA" id="ARBA00023136"/>
    </source>
</evidence>
<keyword evidence="5 9" id="KW-0812">Transmembrane</keyword>
<feature type="transmembrane region" description="Helical" evidence="10">
    <location>
        <begin position="205"/>
        <end position="230"/>
    </location>
</feature>
<feature type="transmembrane region" description="Helical" evidence="10">
    <location>
        <begin position="297"/>
        <end position="316"/>
    </location>
</feature>
<feature type="transmembrane region" description="Helical" evidence="10">
    <location>
        <begin position="242"/>
        <end position="264"/>
    </location>
</feature>
<feature type="transmembrane region" description="Helical" evidence="10">
    <location>
        <begin position="845"/>
        <end position="870"/>
    </location>
</feature>
<feature type="transmembrane region" description="Helical" evidence="10">
    <location>
        <begin position="6"/>
        <end position="23"/>
    </location>
</feature>
<dbReference type="EMBL" id="QGTT01000016">
    <property type="protein sequence ID" value="PWW09868.1"/>
    <property type="molecule type" value="Genomic_DNA"/>
</dbReference>
<evidence type="ECO:0000256" key="2">
    <source>
        <dbReference type="ARBA" id="ARBA00022448"/>
    </source>
</evidence>
<dbReference type="InterPro" id="IPR025383">
    <property type="entry name" value="MrpA_C/MbhD"/>
</dbReference>
<feature type="transmembrane region" description="Helical" evidence="10">
    <location>
        <begin position="409"/>
        <end position="430"/>
    </location>
</feature>
<evidence type="ECO:0000256" key="6">
    <source>
        <dbReference type="ARBA" id="ARBA00022989"/>
    </source>
</evidence>
<feature type="transmembrane region" description="Helical" evidence="10">
    <location>
        <begin position="626"/>
        <end position="644"/>
    </location>
</feature>
<dbReference type="RefSeq" id="WP_110076594.1">
    <property type="nucleotide sequence ID" value="NZ_QGTT01000016.1"/>
</dbReference>
<dbReference type="Pfam" id="PF04039">
    <property type="entry name" value="MnhB"/>
    <property type="match status" value="1"/>
</dbReference>
<feature type="transmembrane region" description="Helical" evidence="10">
    <location>
        <begin position="162"/>
        <end position="185"/>
    </location>
</feature>
<dbReference type="InterPro" id="IPR050616">
    <property type="entry name" value="CPA3_Na-H_Antiporter_A"/>
</dbReference>
<feature type="transmembrane region" description="Helical" evidence="10">
    <location>
        <begin position="650"/>
        <end position="672"/>
    </location>
</feature>
<feature type="transmembrane region" description="Helical" evidence="10">
    <location>
        <begin position="367"/>
        <end position="389"/>
    </location>
</feature>
<evidence type="ECO:0000259" key="13">
    <source>
        <dbReference type="Pfam" id="PF04039"/>
    </source>
</evidence>
<feature type="transmembrane region" description="Helical" evidence="10">
    <location>
        <begin position="785"/>
        <end position="806"/>
    </location>
</feature>
<dbReference type="Pfam" id="PF00662">
    <property type="entry name" value="Proton_antipo_N"/>
    <property type="match status" value="1"/>
</dbReference>
<dbReference type="STRING" id="519453.SAMN04488070_2288"/>
<dbReference type="InterPro" id="IPR046806">
    <property type="entry name" value="MrpA_C/MbhE"/>
</dbReference>
<feature type="transmembrane region" description="Helical" evidence="10">
    <location>
        <begin position="79"/>
        <end position="100"/>
    </location>
</feature>
<gene>
    <name evidence="16" type="ORF">DET45_11659</name>
</gene>
<evidence type="ECO:0000256" key="10">
    <source>
        <dbReference type="SAM" id="Phobius"/>
    </source>
</evidence>
<dbReference type="GO" id="GO:0005886">
    <property type="term" value="C:plasma membrane"/>
    <property type="evidence" value="ECO:0007669"/>
    <property type="project" value="UniProtKB-SubCell"/>
</dbReference>
<keyword evidence="2" id="KW-0813">Transport</keyword>
<dbReference type="Pfam" id="PF13244">
    <property type="entry name" value="MbhD"/>
    <property type="match status" value="1"/>
</dbReference>
<keyword evidence="6 10" id="KW-1133">Transmembrane helix</keyword>
<dbReference type="GO" id="GO:0015297">
    <property type="term" value="F:antiporter activity"/>
    <property type="evidence" value="ECO:0007669"/>
    <property type="project" value="UniProtKB-KW"/>
</dbReference>
<protein>
    <submittedName>
        <fullName evidence="16">Multisubunit potassium/proton antiporter PhaA subunit /multisubunit potassium/proton antiporter PhaB subunit</fullName>
    </submittedName>
</protein>
<dbReference type="PANTHER" id="PTHR43373:SF1">
    <property type="entry name" value="NA(+)_H(+) ANTIPORTER SUBUNIT A"/>
    <property type="match status" value="1"/>
</dbReference>
<evidence type="ECO:0000256" key="5">
    <source>
        <dbReference type="ARBA" id="ARBA00022692"/>
    </source>
</evidence>
<keyword evidence="17" id="KW-1185">Reference proteome</keyword>
<evidence type="ECO:0000256" key="7">
    <source>
        <dbReference type="ARBA" id="ARBA00023065"/>
    </source>
</evidence>
<evidence type="ECO:0000256" key="3">
    <source>
        <dbReference type="ARBA" id="ARBA00022449"/>
    </source>
</evidence>
<feature type="transmembrane region" description="Helical" evidence="10">
    <location>
        <begin position="684"/>
        <end position="706"/>
    </location>
</feature>
<evidence type="ECO:0000259" key="14">
    <source>
        <dbReference type="Pfam" id="PF13244"/>
    </source>
</evidence>
<dbReference type="Pfam" id="PF00361">
    <property type="entry name" value="Proton_antipo_M"/>
    <property type="match status" value="1"/>
</dbReference>
<evidence type="ECO:0000256" key="1">
    <source>
        <dbReference type="ARBA" id="ARBA00004651"/>
    </source>
</evidence>
<keyword evidence="7" id="KW-0406">Ion transport</keyword>
<evidence type="ECO:0000313" key="17">
    <source>
        <dbReference type="Proteomes" id="UP000246964"/>
    </source>
</evidence>
<evidence type="ECO:0000259" key="15">
    <source>
        <dbReference type="Pfam" id="PF20501"/>
    </source>
</evidence>
<feature type="transmembrane region" description="Helical" evidence="10">
    <location>
        <begin position="322"/>
        <end position="346"/>
    </location>
</feature>
<reference evidence="16 17" key="1">
    <citation type="submission" date="2018-05" db="EMBL/GenBank/DDBJ databases">
        <title>Freshwater and sediment microbial communities from various areas in North America, analyzing microbe dynamics in response to fracking.</title>
        <authorList>
            <person name="Lamendella R."/>
        </authorList>
    </citation>
    <scope>NUCLEOTIDE SEQUENCE [LARGE SCALE GENOMIC DNA]</scope>
    <source>
        <strain evidence="16 17">125B1</strain>
    </source>
</reference>
<organism evidence="16 17">
    <name type="scientific">Pseudidiomarina maritima</name>
    <dbReference type="NCBI Taxonomy" id="519453"/>
    <lineage>
        <taxon>Bacteria</taxon>
        <taxon>Pseudomonadati</taxon>
        <taxon>Pseudomonadota</taxon>
        <taxon>Gammaproteobacteria</taxon>
        <taxon>Alteromonadales</taxon>
        <taxon>Idiomarinaceae</taxon>
        <taxon>Pseudidiomarina</taxon>
    </lineage>
</organism>
<feature type="domain" description="MrpA C-terminal/MbhE" evidence="15">
    <location>
        <begin position="683"/>
        <end position="770"/>
    </location>
</feature>
<evidence type="ECO:0000259" key="11">
    <source>
        <dbReference type="Pfam" id="PF00361"/>
    </source>
</evidence>
<dbReference type="Proteomes" id="UP000246964">
    <property type="component" value="Unassembled WGS sequence"/>
</dbReference>
<dbReference type="Pfam" id="PF20501">
    <property type="entry name" value="MbhE"/>
    <property type="match status" value="1"/>
</dbReference>
<feature type="transmembrane region" description="Helical" evidence="10">
    <location>
        <begin position="812"/>
        <end position="833"/>
    </location>
</feature>
<evidence type="ECO:0000256" key="9">
    <source>
        <dbReference type="RuleBase" id="RU000320"/>
    </source>
</evidence>
<dbReference type="NCBIfam" id="NF009288">
    <property type="entry name" value="PRK12648.1"/>
    <property type="match status" value="1"/>
</dbReference>
<dbReference type="AlphaFoldDB" id="A0A317Q6Y9"/>
<feature type="domain" description="NADH:quinone oxidoreductase/Mrp antiporter transmembrane" evidence="11">
    <location>
        <begin position="126"/>
        <end position="404"/>
    </location>
</feature>
<accession>A0A317Q6Y9</accession>
<dbReference type="InterPro" id="IPR001516">
    <property type="entry name" value="Proton_antipo_N"/>
</dbReference>